<evidence type="ECO:0000313" key="2">
    <source>
        <dbReference type="Proteomes" id="UP000233469"/>
    </source>
</evidence>
<organism evidence="1 2">
    <name type="scientific">Rhizophagus irregularis</name>
    <dbReference type="NCBI Taxonomy" id="588596"/>
    <lineage>
        <taxon>Eukaryota</taxon>
        <taxon>Fungi</taxon>
        <taxon>Fungi incertae sedis</taxon>
        <taxon>Mucoromycota</taxon>
        <taxon>Glomeromycotina</taxon>
        <taxon>Glomeromycetes</taxon>
        <taxon>Glomerales</taxon>
        <taxon>Glomeraceae</taxon>
        <taxon>Rhizophagus</taxon>
    </lineage>
</organism>
<accession>A0A2N1N7N7</accession>
<protein>
    <submittedName>
        <fullName evidence="1">Uncharacterized protein</fullName>
    </submittedName>
</protein>
<reference evidence="1 2" key="2">
    <citation type="submission" date="2017-10" db="EMBL/GenBank/DDBJ databases">
        <title>Extensive intraspecific genome diversity in a model arbuscular mycorrhizal fungus.</title>
        <authorList>
            <person name="Chen E.C.H."/>
            <person name="Morin E."/>
            <person name="Baudet D."/>
            <person name="Noel J."/>
            <person name="Ndikumana S."/>
            <person name="Charron P."/>
            <person name="St-Onge C."/>
            <person name="Giorgi J."/>
            <person name="Grigoriev I.V."/>
            <person name="Roux C."/>
            <person name="Martin F.M."/>
            <person name="Corradi N."/>
        </authorList>
    </citation>
    <scope>NUCLEOTIDE SEQUENCE [LARGE SCALE GENOMIC DNA]</scope>
    <source>
        <strain evidence="1 2">C2</strain>
    </source>
</reference>
<evidence type="ECO:0000313" key="1">
    <source>
        <dbReference type="EMBL" id="PKK69868.1"/>
    </source>
</evidence>
<gene>
    <name evidence="1" type="ORF">RhiirC2_747598</name>
</gene>
<proteinExistence type="predicted"/>
<dbReference type="Proteomes" id="UP000233469">
    <property type="component" value="Unassembled WGS sequence"/>
</dbReference>
<comment type="caution">
    <text evidence="1">The sequence shown here is derived from an EMBL/GenBank/DDBJ whole genome shotgun (WGS) entry which is preliminary data.</text>
</comment>
<reference evidence="1 2" key="1">
    <citation type="submission" date="2016-04" db="EMBL/GenBank/DDBJ databases">
        <title>Genome analyses suggest a sexual origin of heterokaryosis in a supposedly ancient asexual fungus.</title>
        <authorList>
            <person name="Ropars J."/>
            <person name="Sedzielewska K."/>
            <person name="Noel J."/>
            <person name="Charron P."/>
            <person name="Farinelli L."/>
            <person name="Marton T."/>
            <person name="Kruger M."/>
            <person name="Pelin A."/>
            <person name="Brachmann A."/>
            <person name="Corradi N."/>
        </authorList>
    </citation>
    <scope>NUCLEOTIDE SEQUENCE [LARGE SCALE GENOMIC DNA]</scope>
    <source>
        <strain evidence="1 2">C2</strain>
    </source>
</reference>
<name>A0A2N1N7N7_9GLOM</name>
<dbReference type="AlphaFoldDB" id="A0A2N1N7N7"/>
<dbReference type="EMBL" id="LLXL01000680">
    <property type="protein sequence ID" value="PKK69868.1"/>
    <property type="molecule type" value="Genomic_DNA"/>
</dbReference>
<sequence length="53" mass="6433">MVYFMVHHLVDGDLLLFNEFSYDLMVRCTSQSYENQIKKPLSDSFEFFSYRKI</sequence>